<evidence type="ECO:0000313" key="2">
    <source>
        <dbReference type="EMBL" id="CAA9523723.1"/>
    </source>
</evidence>
<organism evidence="2">
    <name type="scientific">uncultured Solirubrobacteraceae bacterium</name>
    <dbReference type="NCBI Taxonomy" id="1162706"/>
    <lineage>
        <taxon>Bacteria</taxon>
        <taxon>Bacillati</taxon>
        <taxon>Actinomycetota</taxon>
        <taxon>Thermoleophilia</taxon>
        <taxon>Solirubrobacterales</taxon>
        <taxon>Solirubrobacteraceae</taxon>
        <taxon>environmental samples</taxon>
    </lineage>
</organism>
<gene>
    <name evidence="2" type="ORF">AVDCRST_MAG67-3892</name>
</gene>
<reference evidence="2" key="1">
    <citation type="submission" date="2020-02" db="EMBL/GenBank/DDBJ databases">
        <authorList>
            <person name="Meier V. D."/>
        </authorList>
    </citation>
    <scope>NUCLEOTIDE SEQUENCE</scope>
    <source>
        <strain evidence="2">AVDCRST_MAG67</strain>
    </source>
</reference>
<feature type="compositionally biased region" description="Basic residues" evidence="1">
    <location>
        <begin position="1"/>
        <end position="19"/>
    </location>
</feature>
<name>A0A6J4TJ06_9ACTN</name>
<feature type="compositionally biased region" description="Basic residues" evidence="1">
    <location>
        <begin position="251"/>
        <end position="262"/>
    </location>
</feature>
<protein>
    <submittedName>
        <fullName evidence="2">Cholesterol oxidase</fullName>
        <ecNumber evidence="2">1.1.3.6</ecNumber>
    </submittedName>
</protein>
<feature type="region of interest" description="Disordered" evidence="1">
    <location>
        <begin position="250"/>
        <end position="276"/>
    </location>
</feature>
<feature type="compositionally biased region" description="Basic and acidic residues" evidence="1">
    <location>
        <begin position="335"/>
        <end position="347"/>
    </location>
</feature>
<sequence>DDRRRAHRRAHRARRRRRGSLQPHPRPRPEGADEGAGAARPRRRRAHGDLAPADPAHADRGARRRGLRRLHGDVAGEHGRAQQHVDARPGRGARPPRRRQEGRRADRRGLDPGDHALPGLDELHDGRLCGPRARGAHRRRERGLAASGRDEGGEAQARLHRAAGVAAAGLPRSALGRAGRALAAAQGADRVLQALAPRLRQRRLQGVELHVRRRQPDAVDARAAQPRDARVDEGRVRPRPADVLQADRAMRPRRPPRQRRGAARAARELRRPGAADRRALLVHHRRAQQLLSARESDAHVRVVREARPGAPHDAHRARLRAPRRVRRRARGPRLAPDHPRRAREGRM</sequence>
<feature type="compositionally biased region" description="Basic and acidic residues" evidence="1">
    <location>
        <begin position="305"/>
        <end position="316"/>
    </location>
</feature>
<dbReference type="EMBL" id="CADCVQ010000148">
    <property type="protein sequence ID" value="CAA9523723.1"/>
    <property type="molecule type" value="Genomic_DNA"/>
</dbReference>
<feature type="compositionally biased region" description="Basic and acidic residues" evidence="1">
    <location>
        <begin position="70"/>
        <end position="89"/>
    </location>
</feature>
<accession>A0A6J4TJ06</accession>
<feature type="compositionally biased region" description="Basic residues" evidence="1">
    <location>
        <begin position="317"/>
        <end position="331"/>
    </location>
</feature>
<feature type="compositionally biased region" description="Basic and acidic residues" evidence="1">
    <location>
        <begin position="98"/>
        <end position="114"/>
    </location>
</feature>
<feature type="non-terminal residue" evidence="2">
    <location>
        <position position="347"/>
    </location>
</feature>
<proteinExistence type="predicted"/>
<feature type="region of interest" description="Disordered" evidence="1">
    <location>
        <begin position="305"/>
        <end position="347"/>
    </location>
</feature>
<keyword evidence="2" id="KW-0560">Oxidoreductase</keyword>
<evidence type="ECO:0000256" key="1">
    <source>
        <dbReference type="SAM" id="MobiDB-lite"/>
    </source>
</evidence>
<dbReference type="AlphaFoldDB" id="A0A6J4TJ06"/>
<feature type="region of interest" description="Disordered" evidence="1">
    <location>
        <begin position="216"/>
        <end position="236"/>
    </location>
</feature>
<feature type="compositionally biased region" description="Basic and acidic residues" evidence="1">
    <location>
        <begin position="265"/>
        <end position="276"/>
    </location>
</feature>
<dbReference type="EC" id="1.1.3.6" evidence="2"/>
<dbReference type="GO" id="GO:0016995">
    <property type="term" value="F:cholesterol oxidase activity"/>
    <property type="evidence" value="ECO:0007669"/>
    <property type="project" value="UniProtKB-EC"/>
</dbReference>
<feature type="region of interest" description="Disordered" evidence="1">
    <location>
        <begin position="1"/>
        <end position="152"/>
    </location>
</feature>
<feature type="non-terminal residue" evidence="2">
    <location>
        <position position="1"/>
    </location>
</feature>